<feature type="region of interest" description="Disordered" evidence="1">
    <location>
        <begin position="345"/>
        <end position="368"/>
    </location>
</feature>
<feature type="compositionally biased region" description="Polar residues" evidence="1">
    <location>
        <begin position="84"/>
        <end position="93"/>
    </location>
</feature>
<dbReference type="AlphaFoldDB" id="A0ABD2R1A7"/>
<dbReference type="PANTHER" id="PTHR34682">
    <property type="entry name" value="AT HOOK MOTIF-CONTAINING PROTEIN"/>
    <property type="match status" value="1"/>
</dbReference>
<gene>
    <name evidence="2" type="ORF">AABB24_036557</name>
</gene>
<feature type="compositionally biased region" description="Polar residues" evidence="1">
    <location>
        <begin position="50"/>
        <end position="60"/>
    </location>
</feature>
<feature type="region of interest" description="Disordered" evidence="1">
    <location>
        <begin position="556"/>
        <end position="584"/>
    </location>
</feature>
<accession>A0ABD2R1A7</accession>
<dbReference type="Proteomes" id="UP001627284">
    <property type="component" value="Unassembled WGS sequence"/>
</dbReference>
<evidence type="ECO:0000313" key="3">
    <source>
        <dbReference type="Proteomes" id="UP001627284"/>
    </source>
</evidence>
<feature type="region of interest" description="Disordered" evidence="1">
    <location>
        <begin position="50"/>
        <end position="93"/>
    </location>
</feature>
<feature type="region of interest" description="Disordered" evidence="1">
    <location>
        <begin position="185"/>
        <end position="211"/>
    </location>
</feature>
<proteinExistence type="predicted"/>
<keyword evidence="3" id="KW-1185">Reference proteome</keyword>
<feature type="compositionally biased region" description="Polar residues" evidence="1">
    <location>
        <begin position="201"/>
        <end position="211"/>
    </location>
</feature>
<dbReference type="PANTHER" id="PTHR34682:SF12">
    <property type="entry name" value="AT HOOK MOTIF-CONTAINING PROTEIN"/>
    <property type="match status" value="1"/>
</dbReference>
<organism evidence="2 3">
    <name type="scientific">Solanum stoloniferum</name>
    <dbReference type="NCBI Taxonomy" id="62892"/>
    <lineage>
        <taxon>Eukaryota</taxon>
        <taxon>Viridiplantae</taxon>
        <taxon>Streptophyta</taxon>
        <taxon>Embryophyta</taxon>
        <taxon>Tracheophyta</taxon>
        <taxon>Spermatophyta</taxon>
        <taxon>Magnoliopsida</taxon>
        <taxon>eudicotyledons</taxon>
        <taxon>Gunneridae</taxon>
        <taxon>Pentapetalae</taxon>
        <taxon>asterids</taxon>
        <taxon>lamiids</taxon>
        <taxon>Solanales</taxon>
        <taxon>Solanaceae</taxon>
        <taxon>Solanoideae</taxon>
        <taxon>Solaneae</taxon>
        <taxon>Solanum</taxon>
    </lineage>
</organism>
<feature type="compositionally biased region" description="Low complexity" evidence="1">
    <location>
        <begin position="185"/>
        <end position="200"/>
    </location>
</feature>
<feature type="compositionally biased region" description="Polar residues" evidence="1">
    <location>
        <begin position="345"/>
        <end position="355"/>
    </location>
</feature>
<feature type="non-terminal residue" evidence="2">
    <location>
        <position position="1"/>
    </location>
</feature>
<sequence length="596" mass="66204">TQLKKTILLTKKESKNKGEKKFLPGKKKLDLEKNFYCHQFFGRFRNRMNEQATQDNNPSAPTILPAKRRRGRPRKDGGVAKRGNLQSPAPESIKKVQQTAVEVNQKDGIIGGNNGVGQMVSGVVDGRFDAGYFITVRVGNSSTTLRGLVFQPGRFAPITPANDVAPSATMYHRNQVASPLLNQLQQEQQQQQPNVAPGQQVLPSNPMSSTPFIPNTNQFAPVMAPNEGRCNVSSPLGEKIMLQPPNQDQRVQIHQSHLTIPVENLRMVEKDEVMQVYEILNQSEGTTKMVTESMLEPKGSDGTSNQVQKAQNQLMGSMFQSDILFHGNLNSPSGEIHHNPVVSKSQETLDNQPIESESKNDKQPNPEQSYMQTLLQPGELVHCEAKKLDIHRSPPVNAQTQLYSSQGLPPMNEEIQLKQWTHGGQENPQNQFNQTTLFAELNSVSPAAESNELKSTFLEQNYVQMTQALEVGANENPNPEINQVLVAGETQVVPEESIRTTSMDFMMENLNYPKNDEPKSIHIGPEVDLSRNVETANETKEASDPPGDKLVLGYQLSPQQQEVETDNSDHSAKLETQNKSCDGGNINLEIFHQVQP</sequence>
<name>A0ABD2R1A7_9SOLN</name>
<comment type="caution">
    <text evidence="2">The sequence shown here is derived from an EMBL/GenBank/DDBJ whole genome shotgun (WGS) entry which is preliminary data.</text>
</comment>
<protein>
    <submittedName>
        <fullName evidence="2">Uncharacterized protein</fullName>
    </submittedName>
</protein>
<dbReference type="EMBL" id="JBJKTR010000022">
    <property type="protein sequence ID" value="KAL3325378.1"/>
    <property type="molecule type" value="Genomic_DNA"/>
</dbReference>
<evidence type="ECO:0000313" key="2">
    <source>
        <dbReference type="EMBL" id="KAL3325378.1"/>
    </source>
</evidence>
<evidence type="ECO:0000256" key="1">
    <source>
        <dbReference type="SAM" id="MobiDB-lite"/>
    </source>
</evidence>
<dbReference type="InterPro" id="IPR045881">
    <property type="entry name" value="MNM1-like"/>
</dbReference>
<reference evidence="2 3" key="1">
    <citation type="submission" date="2024-05" db="EMBL/GenBank/DDBJ databases">
        <title>De novo assembly of an allotetraploid wild potato.</title>
        <authorList>
            <person name="Hosaka A.J."/>
        </authorList>
    </citation>
    <scope>NUCLEOTIDE SEQUENCE [LARGE SCALE GENOMIC DNA]</scope>
    <source>
        <tissue evidence="2">Young leaves</tissue>
    </source>
</reference>